<dbReference type="EMBL" id="CALOZG010000029">
    <property type="protein sequence ID" value="CAH4032781.1"/>
    <property type="molecule type" value="Genomic_DNA"/>
</dbReference>
<accession>A0A9P0TPW5</accession>
<comment type="caution">
    <text evidence="3">The sequence shown here is derived from an EMBL/GenBank/DDBJ whole genome shotgun (WGS) entry which is preliminary data.</text>
</comment>
<protein>
    <submittedName>
        <fullName evidence="3">Uncharacterized protein</fullName>
    </submittedName>
</protein>
<dbReference type="Proteomes" id="UP001152562">
    <property type="component" value="Unassembled WGS sequence"/>
</dbReference>
<feature type="signal peptide" evidence="2">
    <location>
        <begin position="1"/>
        <end position="27"/>
    </location>
</feature>
<evidence type="ECO:0000313" key="4">
    <source>
        <dbReference type="Proteomes" id="UP001152562"/>
    </source>
</evidence>
<reference evidence="3" key="1">
    <citation type="submission" date="2022-05" db="EMBL/GenBank/DDBJ databases">
        <authorList>
            <person name="Okamura Y."/>
        </authorList>
    </citation>
    <scope>NUCLEOTIDE SEQUENCE</scope>
</reference>
<evidence type="ECO:0000256" key="1">
    <source>
        <dbReference type="SAM" id="MobiDB-lite"/>
    </source>
</evidence>
<organism evidence="3 4">
    <name type="scientific">Pieris brassicae</name>
    <name type="common">White butterfly</name>
    <name type="synonym">Large white butterfly</name>
    <dbReference type="NCBI Taxonomy" id="7116"/>
    <lineage>
        <taxon>Eukaryota</taxon>
        <taxon>Metazoa</taxon>
        <taxon>Ecdysozoa</taxon>
        <taxon>Arthropoda</taxon>
        <taxon>Hexapoda</taxon>
        <taxon>Insecta</taxon>
        <taxon>Pterygota</taxon>
        <taxon>Neoptera</taxon>
        <taxon>Endopterygota</taxon>
        <taxon>Lepidoptera</taxon>
        <taxon>Glossata</taxon>
        <taxon>Ditrysia</taxon>
        <taxon>Papilionoidea</taxon>
        <taxon>Pieridae</taxon>
        <taxon>Pierinae</taxon>
        <taxon>Pieris</taxon>
    </lineage>
</organism>
<name>A0A9P0TPW5_PIEBR</name>
<proteinExistence type="predicted"/>
<feature type="region of interest" description="Disordered" evidence="1">
    <location>
        <begin position="134"/>
        <end position="153"/>
    </location>
</feature>
<keyword evidence="4" id="KW-1185">Reference proteome</keyword>
<sequence>MSRSSVRSRRLVLLVQATALPPSACAAAETIPWICTVLHTNKIEFGVRNSKNFENVKTNKQFYNAKRATVFFALGTGLSADCRKLREKSIATPNLDAACGTWLKTDTPHPFPYYVTLLDRDGYTFHISPLEHPSMDGQSCSPENQDGGLTFDI</sequence>
<evidence type="ECO:0000256" key="2">
    <source>
        <dbReference type="SAM" id="SignalP"/>
    </source>
</evidence>
<dbReference type="AlphaFoldDB" id="A0A9P0TPW5"/>
<gene>
    <name evidence="3" type="ORF">PIBRA_LOCUS9132</name>
</gene>
<evidence type="ECO:0000313" key="3">
    <source>
        <dbReference type="EMBL" id="CAH4032781.1"/>
    </source>
</evidence>
<keyword evidence="2" id="KW-0732">Signal</keyword>
<feature type="chain" id="PRO_5040464791" evidence="2">
    <location>
        <begin position="28"/>
        <end position="153"/>
    </location>
</feature>